<dbReference type="SUPFAM" id="SSF56796">
    <property type="entry name" value="Dehydroquinate synthase-like"/>
    <property type="match status" value="1"/>
</dbReference>
<dbReference type="Gene3D" id="1.20.1090.10">
    <property type="entry name" value="Dehydroquinate synthase-like - alpha domain"/>
    <property type="match status" value="1"/>
</dbReference>
<dbReference type="InterPro" id="IPR056798">
    <property type="entry name" value="ADH_Fe_C"/>
</dbReference>
<comment type="caution">
    <text evidence="8">The sequence shown here is derived from an EMBL/GenBank/DDBJ whole genome shotgun (WGS) entry which is preliminary data.</text>
</comment>
<proteinExistence type="inferred from homology"/>
<dbReference type="GO" id="GO:0046872">
    <property type="term" value="F:metal ion binding"/>
    <property type="evidence" value="ECO:0007669"/>
    <property type="project" value="InterPro"/>
</dbReference>
<name>A0A840Y4U5_9PROT</name>
<keyword evidence="4" id="KW-0520">NAD</keyword>
<dbReference type="GO" id="GO:0004022">
    <property type="term" value="F:alcohol dehydrogenase (NAD+) activity"/>
    <property type="evidence" value="ECO:0007669"/>
    <property type="project" value="UniProtKB-EC"/>
</dbReference>
<dbReference type="RefSeq" id="WP_246418530.1">
    <property type="nucleotide sequence ID" value="NZ_JACIJD010000022.1"/>
</dbReference>
<feature type="domain" description="Alcohol dehydrogenase iron-type/glycerol dehydrogenase GldA" evidence="6">
    <location>
        <begin position="78"/>
        <end position="246"/>
    </location>
</feature>
<dbReference type="Pfam" id="PF25137">
    <property type="entry name" value="ADH_Fe_C"/>
    <property type="match status" value="1"/>
</dbReference>
<evidence type="ECO:0000256" key="1">
    <source>
        <dbReference type="ARBA" id="ARBA00001962"/>
    </source>
</evidence>
<evidence type="ECO:0000256" key="2">
    <source>
        <dbReference type="ARBA" id="ARBA00007358"/>
    </source>
</evidence>
<organism evidence="8 9">
    <name type="scientific">Muricoccus pecuniae</name>
    <dbReference type="NCBI Taxonomy" id="693023"/>
    <lineage>
        <taxon>Bacteria</taxon>
        <taxon>Pseudomonadati</taxon>
        <taxon>Pseudomonadota</taxon>
        <taxon>Alphaproteobacteria</taxon>
        <taxon>Acetobacterales</taxon>
        <taxon>Roseomonadaceae</taxon>
        <taxon>Muricoccus</taxon>
    </lineage>
</organism>
<dbReference type="Gene3D" id="3.40.50.1970">
    <property type="match status" value="1"/>
</dbReference>
<accession>A0A840Y4U5</accession>
<dbReference type="InterPro" id="IPR001670">
    <property type="entry name" value="ADH_Fe/GldA"/>
</dbReference>
<comment type="cofactor">
    <cofactor evidence="1">
        <name>Fe cation</name>
        <dbReference type="ChEBI" id="CHEBI:24875"/>
    </cofactor>
</comment>
<reference evidence="8 9" key="1">
    <citation type="submission" date="2020-08" db="EMBL/GenBank/DDBJ databases">
        <title>Genomic Encyclopedia of Type Strains, Phase IV (KMG-IV): sequencing the most valuable type-strain genomes for metagenomic binning, comparative biology and taxonomic classification.</title>
        <authorList>
            <person name="Goeker M."/>
        </authorList>
    </citation>
    <scope>NUCLEOTIDE SEQUENCE [LARGE SCALE GENOMIC DNA]</scope>
    <source>
        <strain evidence="8 9">DSM 25622</strain>
    </source>
</reference>
<evidence type="ECO:0000259" key="7">
    <source>
        <dbReference type="Pfam" id="PF25137"/>
    </source>
</evidence>
<sequence length="448" mass="46609">MIVDIGCLGRSSNQTRDVERKGRFSYCDNAVHNLPIYETGVSCADSIAGGSPRSPVGAAENRGQDFGGGSMGLINYVTRVHFGFGEIAQLGAELRLAGIARPLIVTDKGVRQLGVLERVEALLDAAPAGVFDDTPGNPNEAAVRAATDMFHAEGADGIVAIGGGSALDLAKGVAILAAHGGALKSYAAIEGGVERITGKTWPTIAIPTTAGTGSEVGRGAIIILDDGRKVGLLSPHLVPRAAIVDPQLTLTLPPMLTAATGMDAISHCVETFLAPSFNPPADGIALEGLRRGWASLPVATREPQNRAARADMAMAATMGAMAFQKGLGCVHSLSHALGGINPKLHHGTLNAIFLPAVILFNRDAPASMEQDKYARMGAAMGLAPSDRLEDAVRAMTVAIGLPTRLSELGVGEEVFDRIITGALADHSHRTNPREADARDYRAMLQASL</sequence>
<dbReference type="InterPro" id="IPR039697">
    <property type="entry name" value="Alcohol_dehydrogenase_Fe"/>
</dbReference>
<dbReference type="InterPro" id="IPR018211">
    <property type="entry name" value="ADH_Fe_CS"/>
</dbReference>
<keyword evidence="9" id="KW-1185">Reference proteome</keyword>
<protein>
    <submittedName>
        <fullName evidence="8">Alcohol dehydrogenase class IV</fullName>
    </submittedName>
</protein>
<gene>
    <name evidence="8" type="ORF">FHS87_003821</name>
</gene>
<dbReference type="PANTHER" id="PTHR11496:SF102">
    <property type="entry name" value="ALCOHOL DEHYDROGENASE 4"/>
    <property type="match status" value="1"/>
</dbReference>
<evidence type="ECO:0000256" key="4">
    <source>
        <dbReference type="ARBA" id="ARBA00023027"/>
    </source>
</evidence>
<dbReference type="CDD" id="cd14861">
    <property type="entry name" value="Fe-ADH-like"/>
    <property type="match status" value="1"/>
</dbReference>
<dbReference type="Proteomes" id="UP000580654">
    <property type="component" value="Unassembled WGS sequence"/>
</dbReference>
<dbReference type="PANTHER" id="PTHR11496">
    <property type="entry name" value="ALCOHOL DEHYDROGENASE"/>
    <property type="match status" value="1"/>
</dbReference>
<dbReference type="EMBL" id="JACIJD010000022">
    <property type="protein sequence ID" value="MBB5695755.1"/>
    <property type="molecule type" value="Genomic_DNA"/>
</dbReference>
<evidence type="ECO:0000259" key="6">
    <source>
        <dbReference type="Pfam" id="PF00465"/>
    </source>
</evidence>
<comment type="similarity">
    <text evidence="2">Belongs to the iron-containing alcohol dehydrogenase family.</text>
</comment>
<dbReference type="AlphaFoldDB" id="A0A840Y4U5"/>
<dbReference type="PROSITE" id="PS00913">
    <property type="entry name" value="ADH_IRON_1"/>
    <property type="match status" value="1"/>
</dbReference>
<dbReference type="Pfam" id="PF00465">
    <property type="entry name" value="Fe-ADH"/>
    <property type="match status" value="1"/>
</dbReference>
<evidence type="ECO:0000256" key="3">
    <source>
        <dbReference type="ARBA" id="ARBA00023002"/>
    </source>
</evidence>
<feature type="domain" description="Fe-containing alcohol dehydrogenase-like C-terminal" evidence="7">
    <location>
        <begin position="257"/>
        <end position="447"/>
    </location>
</feature>
<evidence type="ECO:0000256" key="5">
    <source>
        <dbReference type="ARBA" id="ARBA00049243"/>
    </source>
</evidence>
<dbReference type="FunFam" id="3.40.50.1970:FF:000003">
    <property type="entry name" value="Alcohol dehydrogenase, iron-containing"/>
    <property type="match status" value="1"/>
</dbReference>
<evidence type="ECO:0000313" key="9">
    <source>
        <dbReference type="Proteomes" id="UP000580654"/>
    </source>
</evidence>
<evidence type="ECO:0000313" key="8">
    <source>
        <dbReference type="EMBL" id="MBB5695755.1"/>
    </source>
</evidence>
<comment type="catalytic activity">
    <reaction evidence="5">
        <text>a primary alcohol + NAD(+) = an aldehyde + NADH + H(+)</text>
        <dbReference type="Rhea" id="RHEA:10736"/>
        <dbReference type="ChEBI" id="CHEBI:15378"/>
        <dbReference type="ChEBI" id="CHEBI:15734"/>
        <dbReference type="ChEBI" id="CHEBI:17478"/>
        <dbReference type="ChEBI" id="CHEBI:57540"/>
        <dbReference type="ChEBI" id="CHEBI:57945"/>
        <dbReference type="EC" id="1.1.1.1"/>
    </reaction>
</comment>
<keyword evidence="3" id="KW-0560">Oxidoreductase</keyword>